<gene>
    <name evidence="1" type="ORF">J7T54_007400</name>
</gene>
<dbReference type="AlphaFoldDB" id="A0A9P9XUH5"/>
<dbReference type="InterPro" id="IPR012337">
    <property type="entry name" value="RNaseH-like_sf"/>
</dbReference>
<evidence type="ECO:0000313" key="2">
    <source>
        <dbReference type="Proteomes" id="UP001055219"/>
    </source>
</evidence>
<organism evidence="1 2">
    <name type="scientific">Emericellopsis cladophorae</name>
    <dbReference type="NCBI Taxonomy" id="2686198"/>
    <lineage>
        <taxon>Eukaryota</taxon>
        <taxon>Fungi</taxon>
        <taxon>Dikarya</taxon>
        <taxon>Ascomycota</taxon>
        <taxon>Pezizomycotina</taxon>
        <taxon>Sordariomycetes</taxon>
        <taxon>Hypocreomycetidae</taxon>
        <taxon>Hypocreales</taxon>
        <taxon>Bionectriaceae</taxon>
        <taxon>Emericellopsis</taxon>
    </lineage>
</organism>
<dbReference type="SUPFAM" id="SSF53098">
    <property type="entry name" value="Ribonuclease H-like"/>
    <property type="match status" value="1"/>
</dbReference>
<dbReference type="InterPro" id="IPR036397">
    <property type="entry name" value="RNaseH_sf"/>
</dbReference>
<dbReference type="OrthoDB" id="26838at2759"/>
<name>A0A9P9XUH5_9HYPO</name>
<dbReference type="EMBL" id="JAGIXG020000086">
    <property type="protein sequence ID" value="KAI6778003.1"/>
    <property type="molecule type" value="Genomic_DNA"/>
</dbReference>
<proteinExistence type="predicted"/>
<dbReference type="RefSeq" id="XP_051358859.1">
    <property type="nucleotide sequence ID" value="XM_051510207.1"/>
</dbReference>
<evidence type="ECO:0008006" key="3">
    <source>
        <dbReference type="Google" id="ProtNLM"/>
    </source>
</evidence>
<comment type="caution">
    <text evidence="1">The sequence shown here is derived from an EMBL/GenBank/DDBJ whole genome shotgun (WGS) entry which is preliminary data.</text>
</comment>
<dbReference type="Gene3D" id="3.30.420.10">
    <property type="entry name" value="Ribonuclease H-like superfamily/Ribonuclease H"/>
    <property type="match status" value="1"/>
</dbReference>
<sequence length="262" mass="29349">MPLPWRLVNTTDRLKAMLDVLNPHLSSSANRLYISIQGTKDVPPATVALLLLHVAPTSDASEVTYIIDIYTIGTKAFTTLGSDRRNSLKMILQSPFHQIVGFDMRHDFTFLEANYGIKTALALDIQLMECLSRPANTIGGTDLVASDLPSCIAHLDAPLRVIWEEARAHNASVPLWCRRHRWTTRPLALHPLNNAVQELRMLPRLLGLYRRRMSDKQFENVLVATGEWVGSVSFQGGIGVVVQGGRSYHDQGEWLARFKVAR</sequence>
<dbReference type="GO" id="GO:0003676">
    <property type="term" value="F:nucleic acid binding"/>
    <property type="evidence" value="ECO:0007669"/>
    <property type="project" value="InterPro"/>
</dbReference>
<keyword evidence="2" id="KW-1185">Reference proteome</keyword>
<dbReference type="PANTHER" id="PTHR43040">
    <property type="entry name" value="RIBONUCLEASE D"/>
    <property type="match status" value="1"/>
</dbReference>
<evidence type="ECO:0000313" key="1">
    <source>
        <dbReference type="EMBL" id="KAI6778003.1"/>
    </source>
</evidence>
<dbReference type="GeneID" id="75833875"/>
<reference evidence="1" key="1">
    <citation type="journal article" date="2021" name="J Fungi (Basel)">
        <title>Genomic and Metabolomic Analyses of the Marine Fungus Emericellopsis cladophorae: Insights into Saltwater Adaptability Mechanisms and Its Biosynthetic Potential.</title>
        <authorList>
            <person name="Goncalves M.F.M."/>
            <person name="Hilario S."/>
            <person name="Van de Peer Y."/>
            <person name="Esteves A.C."/>
            <person name="Alves A."/>
        </authorList>
    </citation>
    <scope>NUCLEOTIDE SEQUENCE</scope>
    <source>
        <strain evidence="1">MUM 19.33</strain>
    </source>
</reference>
<dbReference type="PANTHER" id="PTHR43040:SF1">
    <property type="entry name" value="RIBONUCLEASE D"/>
    <property type="match status" value="1"/>
</dbReference>
<accession>A0A9P9XUH5</accession>
<dbReference type="Proteomes" id="UP001055219">
    <property type="component" value="Unassembled WGS sequence"/>
</dbReference>
<protein>
    <recommendedName>
        <fullName evidence="3">3'-5' exonuclease domain-containing protein</fullName>
    </recommendedName>
</protein>
<reference evidence="1" key="2">
    <citation type="submission" date="2022-07" db="EMBL/GenBank/DDBJ databases">
        <authorList>
            <person name="Goncalves M.F.M."/>
            <person name="Hilario S."/>
            <person name="Van De Peer Y."/>
            <person name="Esteves A.C."/>
            <person name="Alves A."/>
        </authorList>
    </citation>
    <scope>NUCLEOTIDE SEQUENCE</scope>
    <source>
        <strain evidence="1">MUM 19.33</strain>
    </source>
</reference>